<protein>
    <recommendedName>
        <fullName evidence="3">PqqD family protein</fullName>
    </recommendedName>
</protein>
<dbReference type="Proteomes" id="UP000075787">
    <property type="component" value="Unassembled WGS sequence"/>
</dbReference>
<dbReference type="RefSeq" id="WP_062770447.1">
    <property type="nucleotide sequence ID" value="NZ_CP121027.1"/>
</dbReference>
<dbReference type="InterPro" id="IPR041881">
    <property type="entry name" value="PqqD_sf"/>
</dbReference>
<comment type="caution">
    <text evidence="1">The sequence shown here is derived from an EMBL/GenBank/DDBJ whole genome shotgun (WGS) entry which is preliminary data.</text>
</comment>
<evidence type="ECO:0008006" key="3">
    <source>
        <dbReference type="Google" id="ProtNLM"/>
    </source>
</evidence>
<name>A0A162JIU8_9PROT</name>
<dbReference type="AlphaFoldDB" id="A0A162JIU8"/>
<sequence length="97" mass="10718">MARVTLDHLVVQKPDILSARAEREILAMDEETGNCFAMGGSGAAIWEAAETPVRIRDICTHLQRRYRIDEASCTSQTLAYVDNLVAEGMLLIVPETV</sequence>
<gene>
    <name evidence="1" type="ORF">AUP44_17930</name>
</gene>
<reference evidence="1 2" key="1">
    <citation type="submission" date="2015-12" db="EMBL/GenBank/DDBJ databases">
        <title>Genome sequence of Tistrella mobilis MCCC 1A02139.</title>
        <authorList>
            <person name="Lu L."/>
            <person name="Lai Q."/>
            <person name="Shao Z."/>
            <person name="Qian P."/>
        </authorList>
    </citation>
    <scope>NUCLEOTIDE SEQUENCE [LARGE SCALE GENOMIC DNA]</scope>
    <source>
        <strain evidence="1 2">MCCC 1A02139</strain>
    </source>
</reference>
<dbReference type="InterPro" id="IPR008792">
    <property type="entry name" value="PQQD"/>
</dbReference>
<evidence type="ECO:0000313" key="2">
    <source>
        <dbReference type="Proteomes" id="UP000075787"/>
    </source>
</evidence>
<dbReference type="Pfam" id="PF05402">
    <property type="entry name" value="PqqD"/>
    <property type="match status" value="1"/>
</dbReference>
<evidence type="ECO:0000313" key="1">
    <source>
        <dbReference type="EMBL" id="KYO49283.1"/>
    </source>
</evidence>
<dbReference type="GeneID" id="97244086"/>
<dbReference type="OrthoDB" id="8686088at2"/>
<accession>A0A162JIU8</accession>
<proteinExistence type="predicted"/>
<organism evidence="1 2">
    <name type="scientific">Tistrella mobilis</name>
    <dbReference type="NCBI Taxonomy" id="171437"/>
    <lineage>
        <taxon>Bacteria</taxon>
        <taxon>Pseudomonadati</taxon>
        <taxon>Pseudomonadota</taxon>
        <taxon>Alphaproteobacteria</taxon>
        <taxon>Geminicoccales</taxon>
        <taxon>Geminicoccaceae</taxon>
        <taxon>Tistrella</taxon>
    </lineage>
</organism>
<dbReference type="Gene3D" id="1.10.10.1150">
    <property type="entry name" value="Coenzyme PQQ synthesis protein D (PqqD)"/>
    <property type="match status" value="1"/>
</dbReference>
<dbReference type="EMBL" id="LPZR01000229">
    <property type="protein sequence ID" value="KYO49283.1"/>
    <property type="molecule type" value="Genomic_DNA"/>
</dbReference>